<dbReference type="OrthoDB" id="5985073at2759"/>
<dbReference type="AlphaFoldDB" id="W7MJD9"/>
<dbReference type="VEuPathDB" id="FungiDB:FVEG_07862"/>
<dbReference type="Proteomes" id="UP000009096">
    <property type="component" value="Chromosome 3"/>
</dbReference>
<dbReference type="eggNOG" id="ENOG502RJVH">
    <property type="taxonomic scope" value="Eukaryota"/>
</dbReference>
<protein>
    <submittedName>
        <fullName evidence="1">Uncharacterized protein</fullName>
    </submittedName>
</protein>
<dbReference type="OMA" id="ISAMFEF"/>
<gene>
    <name evidence="1" type="ORF">FVEG_07862</name>
</gene>
<name>W7MJD9_GIBM7</name>
<organism evidence="1 2">
    <name type="scientific">Gibberella moniliformis (strain M3125 / FGSC 7600)</name>
    <name type="common">Maize ear and stalk rot fungus</name>
    <name type="synonym">Fusarium verticillioides</name>
    <dbReference type="NCBI Taxonomy" id="334819"/>
    <lineage>
        <taxon>Eukaryota</taxon>
        <taxon>Fungi</taxon>
        <taxon>Dikarya</taxon>
        <taxon>Ascomycota</taxon>
        <taxon>Pezizomycotina</taxon>
        <taxon>Sordariomycetes</taxon>
        <taxon>Hypocreomycetidae</taxon>
        <taxon>Hypocreales</taxon>
        <taxon>Nectriaceae</taxon>
        <taxon>Fusarium</taxon>
        <taxon>Fusarium fujikuroi species complex</taxon>
    </lineage>
</organism>
<evidence type="ECO:0000313" key="2">
    <source>
        <dbReference type="Proteomes" id="UP000009096"/>
    </source>
</evidence>
<dbReference type="EMBL" id="DS022251">
    <property type="protein sequence ID" value="EWG47864.1"/>
    <property type="molecule type" value="Genomic_DNA"/>
</dbReference>
<dbReference type="HOGENOM" id="CLU_1372260_0_0_1"/>
<proteinExistence type="predicted"/>
<accession>W7MJD9</accession>
<dbReference type="GeneID" id="30065633"/>
<sequence length="210" mass="23560">MSTVLLIPRLLVTMRLPIFTSIVLTFTTHSATAFKPWNSTIPGSFNEECRKVLSTEIDCPFMAFREWVNDGYYLKNEVDSYCSSSCWSSLGQYSADLTAACVDEDIWGGSTGPQAAMDFSMSLLATHIILCVADEEGSCLEALYKRKRDLCSECGLKVAYLGAMFEFKKPLNISSKQFMRLHENCAQEPDSFVSNDDGKAKLEKFFKELI</sequence>
<evidence type="ECO:0000313" key="1">
    <source>
        <dbReference type="EMBL" id="EWG47864.1"/>
    </source>
</evidence>
<dbReference type="KEGG" id="fvr:FVEG_07862"/>
<reference evidence="1 2" key="1">
    <citation type="journal article" date="2010" name="Nature">
        <title>Comparative genomics reveals mobile pathogenicity chromosomes in Fusarium.</title>
        <authorList>
            <person name="Ma L.J."/>
            <person name="van der Does H.C."/>
            <person name="Borkovich K.A."/>
            <person name="Coleman J.J."/>
            <person name="Daboussi M.J."/>
            <person name="Di Pietro A."/>
            <person name="Dufresne M."/>
            <person name="Freitag M."/>
            <person name="Grabherr M."/>
            <person name="Henrissat B."/>
            <person name="Houterman P.M."/>
            <person name="Kang S."/>
            <person name="Shim W.B."/>
            <person name="Woloshuk C."/>
            <person name="Xie X."/>
            <person name="Xu J.R."/>
            <person name="Antoniw J."/>
            <person name="Baker S.E."/>
            <person name="Bluhm B.H."/>
            <person name="Breakspear A."/>
            <person name="Brown D.W."/>
            <person name="Butchko R.A."/>
            <person name="Chapman S."/>
            <person name="Coulson R."/>
            <person name="Coutinho P.M."/>
            <person name="Danchin E.G."/>
            <person name="Diener A."/>
            <person name="Gale L.R."/>
            <person name="Gardiner D.M."/>
            <person name="Goff S."/>
            <person name="Hammond-Kosack K.E."/>
            <person name="Hilburn K."/>
            <person name="Hua-Van A."/>
            <person name="Jonkers W."/>
            <person name="Kazan K."/>
            <person name="Kodira C.D."/>
            <person name="Koehrsen M."/>
            <person name="Kumar L."/>
            <person name="Lee Y.H."/>
            <person name="Li L."/>
            <person name="Manners J.M."/>
            <person name="Miranda-Saavedra D."/>
            <person name="Mukherjee M."/>
            <person name="Park G."/>
            <person name="Park J."/>
            <person name="Park S.Y."/>
            <person name="Proctor R.H."/>
            <person name="Regev A."/>
            <person name="Ruiz-Roldan M.C."/>
            <person name="Sain D."/>
            <person name="Sakthikumar S."/>
            <person name="Sykes S."/>
            <person name="Schwartz D.C."/>
            <person name="Turgeon B.G."/>
            <person name="Wapinski I."/>
            <person name="Yoder O."/>
            <person name="Young S."/>
            <person name="Zeng Q."/>
            <person name="Zhou S."/>
            <person name="Galagan J."/>
            <person name="Cuomo C.A."/>
            <person name="Kistler H.C."/>
            <person name="Rep M."/>
        </authorList>
    </citation>
    <scope>NUCLEOTIDE SEQUENCE [LARGE SCALE GENOMIC DNA]</scope>
    <source>
        <strain evidence="2">M3125 / FGSC 7600</strain>
    </source>
</reference>
<dbReference type="RefSeq" id="XP_018754055.1">
    <property type="nucleotide sequence ID" value="XM_018896571.1"/>
</dbReference>
<keyword evidence="2" id="KW-1185">Reference proteome</keyword>